<sequence length="95" mass="10060">MQIAPTPPGNFRRPLRPGRDTTPGPGHPRGALEIGAILARQLGGDLDVVLVRKLRAPASPELAIGAIDESGWTHIAPHVLAAGATDAYIEQERRS</sequence>
<comment type="caution">
    <text evidence="2">The sequence shown here is derived from an EMBL/GenBank/DDBJ whole genome shotgun (WGS) entry which is preliminary data.</text>
</comment>
<evidence type="ECO:0000313" key="3">
    <source>
        <dbReference type="Proteomes" id="UP001363010"/>
    </source>
</evidence>
<keyword evidence="3" id="KW-1185">Reference proteome</keyword>
<evidence type="ECO:0000313" key="2">
    <source>
        <dbReference type="EMBL" id="MEJ8826714.1"/>
    </source>
</evidence>
<dbReference type="Proteomes" id="UP001363010">
    <property type="component" value="Unassembled WGS sequence"/>
</dbReference>
<gene>
    <name evidence="2" type="ORF">WKW80_32690</name>
</gene>
<protein>
    <submittedName>
        <fullName evidence="2">Uncharacterized protein</fullName>
    </submittedName>
</protein>
<dbReference type="SUPFAM" id="SSF53271">
    <property type="entry name" value="PRTase-like"/>
    <property type="match status" value="1"/>
</dbReference>
<dbReference type="RefSeq" id="WP_340367749.1">
    <property type="nucleotide sequence ID" value="NZ_JBBKZV010000039.1"/>
</dbReference>
<name>A0ABU8WB30_9BURK</name>
<reference evidence="2 3" key="1">
    <citation type="submission" date="2024-03" db="EMBL/GenBank/DDBJ databases">
        <title>Novel species of the genus Variovorax.</title>
        <authorList>
            <person name="Liu Q."/>
            <person name="Xin Y.-H."/>
        </authorList>
    </citation>
    <scope>NUCLEOTIDE SEQUENCE [LARGE SCALE GENOMIC DNA]</scope>
    <source>
        <strain evidence="2 3">KACC 18501</strain>
    </source>
</reference>
<feature type="region of interest" description="Disordered" evidence="1">
    <location>
        <begin position="1"/>
        <end position="31"/>
    </location>
</feature>
<dbReference type="Gene3D" id="3.30.1310.20">
    <property type="entry name" value="PRTase-like"/>
    <property type="match status" value="1"/>
</dbReference>
<dbReference type="EMBL" id="JBBKZV010000039">
    <property type="protein sequence ID" value="MEJ8826714.1"/>
    <property type="molecule type" value="Genomic_DNA"/>
</dbReference>
<proteinExistence type="predicted"/>
<accession>A0ABU8WB30</accession>
<organism evidence="2 3">
    <name type="scientific">Variovorax humicola</name>
    <dbReference type="NCBI Taxonomy" id="1769758"/>
    <lineage>
        <taxon>Bacteria</taxon>
        <taxon>Pseudomonadati</taxon>
        <taxon>Pseudomonadota</taxon>
        <taxon>Betaproteobacteria</taxon>
        <taxon>Burkholderiales</taxon>
        <taxon>Comamonadaceae</taxon>
        <taxon>Variovorax</taxon>
    </lineage>
</organism>
<evidence type="ECO:0000256" key="1">
    <source>
        <dbReference type="SAM" id="MobiDB-lite"/>
    </source>
</evidence>
<dbReference type="InterPro" id="IPR029057">
    <property type="entry name" value="PRTase-like"/>
</dbReference>